<gene>
    <name evidence="2" type="ORF">B0H16DRAFT_1718485</name>
</gene>
<evidence type="ECO:0000313" key="2">
    <source>
        <dbReference type="EMBL" id="KAJ7763850.1"/>
    </source>
</evidence>
<feature type="compositionally biased region" description="Acidic residues" evidence="1">
    <location>
        <begin position="639"/>
        <end position="658"/>
    </location>
</feature>
<sequence>MRVKELGNKLSLMRSEIWDRGVNLTQDLARFRVNTEVQTLIETTIEEMQSLLDRAGHLVPHRRHVFLVDPRKTLSNILKGSHTLDELNAGWVALAKRLRLANRYFKKYEKEYNLKDGIMPSSPVSTVNGLYDRDSISTKVPKLLPQFRYPRVEPRTEVTEMMMAMTVTTRAMQDLKILAVDKETAMSGEILPIITLDALLLLPWETTETEAMGAMTVEEVAAYKSYPYVALGAPYGTIVPTLEPKFKVDALPEWDGDHDTAVEYFWTVGQLASLKGWMPQALGFWLPTRLKAGSVIQLWFSTLPTSRQDTMRSHYLEYLNVIRDSFLGKRWLLTVNAEFDQQAFRQMGHEDESPQQFIARRIRSIRLLANSDDDGPLEVFLIMRRAPLPWSTILVLENIGSSEELYEKVNEHYEALIESIRRGHTNSITIHDLASNLRKLGFQQSPKRLTANDGAMTIKQVYQILKKHQRPPPKGRYPFSKNDHVTTKMGRAPPSPCKVCGSVNHWDRECPDWNVYLKKQQRGILLRLLCAVGCEDIGVVFIGSAALTLVEALLSVRGEEPKPEEDDQASLMELNTGLMAIETDIIEKEDIPVTPNITTGNTCSPIRASIMEIEDEYWENEARMPKARFGILEPMLDEEELEQRADQEDEPSEIELEEQNPIPSAEPPPRTMEPLVLQKKRNPRPGESALGVSVLSVRGWVGLLGNKLTDLRLDSCADITLVSEEFHASLLNPPVIREGHRMNLAQLTDQGTTIKGYTELKILIESEHGEILQMEAEAYVVRGMSVPIVLWEDFQLSYEIGVSQNVELGIKITFRGTEHIVEAFTIDRFAGLAHLHHIATGLTTHADRVERAKVHRRAKEKRRRRKQANGVKELTVRANTDYRITPHETRVVGLDRHFVEDKDWLVETNFLATADDSFFSVPKTLISARRPCVPVSNLSDRPRIIHWGEVLGMPVDPESHFDKPQSEEELEELKVKTALFSKLLDMRTKNESQQEADMVAGRAKSTRSGDVPRIRMNFGSGVPPSEENAKRVYTFAAAPEKSQVEMDP</sequence>
<dbReference type="Proteomes" id="UP001215598">
    <property type="component" value="Unassembled WGS sequence"/>
</dbReference>
<keyword evidence="3" id="KW-1185">Reference proteome</keyword>
<feature type="region of interest" description="Disordered" evidence="1">
    <location>
        <begin position="639"/>
        <end position="670"/>
    </location>
</feature>
<protein>
    <submittedName>
        <fullName evidence="2">Uncharacterized protein</fullName>
    </submittedName>
</protein>
<reference evidence="2" key="1">
    <citation type="submission" date="2023-03" db="EMBL/GenBank/DDBJ databases">
        <title>Massive genome expansion in bonnet fungi (Mycena s.s.) driven by repeated elements and novel gene families across ecological guilds.</title>
        <authorList>
            <consortium name="Lawrence Berkeley National Laboratory"/>
            <person name="Harder C.B."/>
            <person name="Miyauchi S."/>
            <person name="Viragh M."/>
            <person name="Kuo A."/>
            <person name="Thoen E."/>
            <person name="Andreopoulos B."/>
            <person name="Lu D."/>
            <person name="Skrede I."/>
            <person name="Drula E."/>
            <person name="Henrissat B."/>
            <person name="Morin E."/>
            <person name="Kohler A."/>
            <person name="Barry K."/>
            <person name="LaButti K."/>
            <person name="Morin E."/>
            <person name="Salamov A."/>
            <person name="Lipzen A."/>
            <person name="Mereny Z."/>
            <person name="Hegedus B."/>
            <person name="Baldrian P."/>
            <person name="Stursova M."/>
            <person name="Weitz H."/>
            <person name="Taylor A."/>
            <person name="Grigoriev I.V."/>
            <person name="Nagy L.G."/>
            <person name="Martin F."/>
            <person name="Kauserud H."/>
        </authorList>
    </citation>
    <scope>NUCLEOTIDE SEQUENCE</scope>
    <source>
        <strain evidence="2">CBHHK182m</strain>
    </source>
</reference>
<organism evidence="2 3">
    <name type="scientific">Mycena metata</name>
    <dbReference type="NCBI Taxonomy" id="1033252"/>
    <lineage>
        <taxon>Eukaryota</taxon>
        <taxon>Fungi</taxon>
        <taxon>Dikarya</taxon>
        <taxon>Basidiomycota</taxon>
        <taxon>Agaricomycotina</taxon>
        <taxon>Agaricomycetes</taxon>
        <taxon>Agaricomycetidae</taxon>
        <taxon>Agaricales</taxon>
        <taxon>Marasmiineae</taxon>
        <taxon>Mycenaceae</taxon>
        <taxon>Mycena</taxon>
    </lineage>
</organism>
<name>A0AAD7JHA6_9AGAR</name>
<evidence type="ECO:0000313" key="3">
    <source>
        <dbReference type="Proteomes" id="UP001215598"/>
    </source>
</evidence>
<feature type="region of interest" description="Disordered" evidence="1">
    <location>
        <begin position="991"/>
        <end position="1027"/>
    </location>
</feature>
<proteinExistence type="predicted"/>
<comment type="caution">
    <text evidence="2">The sequence shown here is derived from an EMBL/GenBank/DDBJ whole genome shotgun (WGS) entry which is preliminary data.</text>
</comment>
<accession>A0AAD7JHA6</accession>
<evidence type="ECO:0000256" key="1">
    <source>
        <dbReference type="SAM" id="MobiDB-lite"/>
    </source>
</evidence>
<dbReference type="EMBL" id="JARKIB010000029">
    <property type="protein sequence ID" value="KAJ7763850.1"/>
    <property type="molecule type" value="Genomic_DNA"/>
</dbReference>
<dbReference type="AlphaFoldDB" id="A0AAD7JHA6"/>